<gene>
    <name evidence="3" type="ORF">LJ657_36130</name>
</gene>
<dbReference type="EC" id="2.4.-.-" evidence="3"/>
<dbReference type="AlphaFoldDB" id="A0A9Q3VRW6"/>
<dbReference type="Proteomes" id="UP001108029">
    <property type="component" value="Unassembled WGS sequence"/>
</dbReference>
<accession>A0A9Q3VRW6</accession>
<keyword evidence="3" id="KW-0328">Glycosyltransferase</keyword>
<dbReference type="EMBL" id="JAJSBI010000024">
    <property type="protein sequence ID" value="MCD9878943.1"/>
    <property type="molecule type" value="Genomic_DNA"/>
</dbReference>
<feature type="domain" description="Glycosyl transferase family 1" evidence="2">
    <location>
        <begin position="237"/>
        <end position="376"/>
    </location>
</feature>
<sequence>MRTKNAIAVASIDGLATLESGIASVVHWFFEEFNDIRAQTPALQRSDWTLYALSPQIDVSSPDFSPTVHGIVSSVCKTYGGSFEWFPVADSSSLRAVWSLDQPHRWEEMCQALAASVRQLCARHDQVTVLVHGIMLTALRSYLPDVDNVQVVFVAHSLGRVFEDKASDHRTRFEDRAFADMARFPQDRIGYIGSYFQGILTERYGRTAEQLVPLINGIPRNSFRFPPDTTSTERKDYLSRHGIPMEKNLIFSWGRCTGQKGFDTLIPAYRKLLHDISNDWHLVLLMPQEVSPPEYVALLDDQLEELPVGSYTAIRNFDGTLPYYLLREQVLKVVVFASRFEGAPLSVLEALQFGHPNLTFVWHDIPSISQFLGNLQESFPFPSLEPRHIADALLRATRADQVNGERVCDGFSTNTSAGLQSVLEWWE</sequence>
<comment type="caution">
    <text evidence="3">The sequence shown here is derived from an EMBL/GenBank/DDBJ whole genome shotgun (WGS) entry which is preliminary data.</text>
</comment>
<keyword evidence="4" id="KW-1185">Reference proteome</keyword>
<proteinExistence type="predicted"/>
<dbReference type="SUPFAM" id="SSF53756">
    <property type="entry name" value="UDP-Glycosyltransferase/glycogen phosphorylase"/>
    <property type="match status" value="1"/>
</dbReference>
<name>A0A9Q3VRW6_9ACTN</name>
<keyword evidence="1 3" id="KW-0808">Transferase</keyword>
<organism evidence="3 4">
    <name type="scientific">Streptomyces guryensis</name>
    <dbReference type="NCBI Taxonomy" id="2886947"/>
    <lineage>
        <taxon>Bacteria</taxon>
        <taxon>Bacillati</taxon>
        <taxon>Actinomycetota</taxon>
        <taxon>Actinomycetes</taxon>
        <taxon>Kitasatosporales</taxon>
        <taxon>Streptomycetaceae</taxon>
        <taxon>Streptomyces</taxon>
    </lineage>
</organism>
<evidence type="ECO:0000256" key="1">
    <source>
        <dbReference type="ARBA" id="ARBA00022679"/>
    </source>
</evidence>
<dbReference type="InterPro" id="IPR001296">
    <property type="entry name" value="Glyco_trans_1"/>
</dbReference>
<evidence type="ECO:0000313" key="3">
    <source>
        <dbReference type="EMBL" id="MCD9878943.1"/>
    </source>
</evidence>
<dbReference type="RefSeq" id="WP_232653142.1">
    <property type="nucleotide sequence ID" value="NZ_JAJSBI010000024.1"/>
</dbReference>
<dbReference type="Gene3D" id="3.40.50.2000">
    <property type="entry name" value="Glycogen Phosphorylase B"/>
    <property type="match status" value="1"/>
</dbReference>
<evidence type="ECO:0000313" key="4">
    <source>
        <dbReference type="Proteomes" id="UP001108029"/>
    </source>
</evidence>
<dbReference type="GO" id="GO:0016757">
    <property type="term" value="F:glycosyltransferase activity"/>
    <property type="evidence" value="ECO:0007669"/>
    <property type="project" value="UniProtKB-KW"/>
</dbReference>
<protein>
    <submittedName>
        <fullName evidence="3">Glycosyltransferase</fullName>
        <ecNumber evidence="3">2.4.-.-</ecNumber>
    </submittedName>
</protein>
<evidence type="ECO:0000259" key="2">
    <source>
        <dbReference type="Pfam" id="PF00534"/>
    </source>
</evidence>
<dbReference type="Pfam" id="PF00534">
    <property type="entry name" value="Glycos_transf_1"/>
    <property type="match status" value="1"/>
</dbReference>
<reference evidence="3" key="1">
    <citation type="submission" date="2021-12" db="EMBL/GenBank/DDBJ databases">
        <authorList>
            <person name="Lee J.-H."/>
            <person name="Kim S.-B."/>
        </authorList>
    </citation>
    <scope>NUCLEOTIDE SEQUENCE</scope>
    <source>
        <strain evidence="3">NR30</strain>
    </source>
</reference>